<organism evidence="2 3">
    <name type="scientific">Streptomyces indiaensis</name>
    <dbReference type="NCBI Taxonomy" id="284033"/>
    <lineage>
        <taxon>Bacteria</taxon>
        <taxon>Bacillati</taxon>
        <taxon>Actinomycetota</taxon>
        <taxon>Actinomycetes</taxon>
        <taxon>Kitasatosporales</taxon>
        <taxon>Streptomycetaceae</taxon>
        <taxon>Streptomyces</taxon>
    </lineage>
</organism>
<gene>
    <name evidence="2" type="ORF">GCM10010104_11310</name>
</gene>
<accession>A0ABP5Q147</accession>
<name>A0ABP5Q147_9ACTN</name>
<dbReference type="Proteomes" id="UP001501474">
    <property type="component" value="Unassembled WGS sequence"/>
</dbReference>
<dbReference type="EMBL" id="BAAART010000025">
    <property type="protein sequence ID" value="GAA2222415.1"/>
    <property type="molecule type" value="Genomic_DNA"/>
</dbReference>
<protein>
    <submittedName>
        <fullName evidence="2">Uncharacterized protein</fullName>
    </submittedName>
</protein>
<keyword evidence="3" id="KW-1185">Reference proteome</keyword>
<feature type="region of interest" description="Disordered" evidence="1">
    <location>
        <begin position="25"/>
        <end position="44"/>
    </location>
</feature>
<evidence type="ECO:0000256" key="1">
    <source>
        <dbReference type="SAM" id="MobiDB-lite"/>
    </source>
</evidence>
<evidence type="ECO:0000313" key="3">
    <source>
        <dbReference type="Proteomes" id="UP001501474"/>
    </source>
</evidence>
<evidence type="ECO:0000313" key="2">
    <source>
        <dbReference type="EMBL" id="GAA2222415.1"/>
    </source>
</evidence>
<sequence>MEALPPLRGRAGTLGATLVMSTKSARTGPLPAAGAGFTPGPDKGAAERVVARGASVALACMLTNASPTPPAASPASRTNALRRLRLRLCPRFMVVLPFVCQV</sequence>
<reference evidence="3" key="1">
    <citation type="journal article" date="2019" name="Int. J. Syst. Evol. Microbiol.">
        <title>The Global Catalogue of Microorganisms (GCM) 10K type strain sequencing project: providing services to taxonomists for standard genome sequencing and annotation.</title>
        <authorList>
            <consortium name="The Broad Institute Genomics Platform"/>
            <consortium name="The Broad Institute Genome Sequencing Center for Infectious Disease"/>
            <person name="Wu L."/>
            <person name="Ma J."/>
        </authorList>
    </citation>
    <scope>NUCLEOTIDE SEQUENCE [LARGE SCALE GENOMIC DNA]</scope>
    <source>
        <strain evidence="3">JCM 3053</strain>
    </source>
</reference>
<comment type="caution">
    <text evidence="2">The sequence shown here is derived from an EMBL/GenBank/DDBJ whole genome shotgun (WGS) entry which is preliminary data.</text>
</comment>
<proteinExistence type="predicted"/>